<evidence type="ECO:0000313" key="6">
    <source>
        <dbReference type="Proteomes" id="UP000503820"/>
    </source>
</evidence>
<feature type="signal peptide" evidence="3">
    <location>
        <begin position="1"/>
        <end position="24"/>
    </location>
</feature>
<evidence type="ECO:0000256" key="1">
    <source>
        <dbReference type="ARBA" id="ARBA00010062"/>
    </source>
</evidence>
<dbReference type="SUPFAM" id="SSF53822">
    <property type="entry name" value="Periplasmic binding protein-like I"/>
    <property type="match status" value="1"/>
</dbReference>
<protein>
    <submittedName>
        <fullName evidence="5">ABC transporter substrate-binding protein</fullName>
    </submittedName>
</protein>
<dbReference type="PANTHER" id="PTHR47235">
    <property type="entry name" value="BLR6548 PROTEIN"/>
    <property type="match status" value="1"/>
</dbReference>
<evidence type="ECO:0000259" key="4">
    <source>
        <dbReference type="Pfam" id="PF13458"/>
    </source>
</evidence>
<dbReference type="Gene3D" id="3.40.50.2300">
    <property type="match status" value="2"/>
</dbReference>
<evidence type="ECO:0000313" key="5">
    <source>
        <dbReference type="EMBL" id="GFM37516.1"/>
    </source>
</evidence>
<evidence type="ECO:0000256" key="3">
    <source>
        <dbReference type="SAM" id="SignalP"/>
    </source>
</evidence>
<name>A0A7J0BUY5_9BACT</name>
<gene>
    <name evidence="5" type="ORF">DSM19430T_22000</name>
</gene>
<feature type="domain" description="Leucine-binding protein" evidence="4">
    <location>
        <begin position="30"/>
        <end position="400"/>
    </location>
</feature>
<dbReference type="InterPro" id="IPR028081">
    <property type="entry name" value="Leu-bd"/>
</dbReference>
<accession>A0A7J0BUY5</accession>
<comment type="similarity">
    <text evidence="1">Belongs to the leucine-binding protein family.</text>
</comment>
<dbReference type="AlphaFoldDB" id="A0A7J0BUY5"/>
<proteinExistence type="inferred from homology"/>
<dbReference type="PANTHER" id="PTHR47235:SF1">
    <property type="entry name" value="BLR6548 PROTEIN"/>
    <property type="match status" value="1"/>
</dbReference>
<evidence type="ECO:0000256" key="2">
    <source>
        <dbReference type="ARBA" id="ARBA00022729"/>
    </source>
</evidence>
<dbReference type="Proteomes" id="UP000503820">
    <property type="component" value="Unassembled WGS sequence"/>
</dbReference>
<keyword evidence="6" id="KW-1185">Reference proteome</keyword>
<dbReference type="InterPro" id="IPR028082">
    <property type="entry name" value="Peripla_BP_I"/>
</dbReference>
<sequence>MGAMRLLGAVLLAGLLVCGGVARAAEDPVITFGMSAAFTGPSRGLGIELYRGASACFEQVNAKGGVHGRKLGITALDDGYNPLPTIANTIQFIERDDVFALFSYVGTPTVTRILPLLLKYRDRHVYLLFPFTGAEPHRSEPYSEFVFNLRASYMQETEAVVDRLIALGRTRVGIFYQADAYGRGGWDGVRRALAKYGLKPVADVSYPRGSGTEYSYTEQARLLHEADIDAVVCIGTYASGAGFIRDLRDMGNTALAASVSFADGDNLIRLLVEMGGAAGVDYTADLVHMQVVPCYEDLGLPAVRAYRAAMDSYSGVLPAHLGKESYLPKRYSAVSFEGYMNARLIVEMLRRMGANPDKSKIPRVLESMADLDVGLDMPVSFGPDRHQGLDRVYFMMLSGGRHVPVADWERWRR</sequence>
<dbReference type="CDD" id="cd19978">
    <property type="entry name" value="PBP1_ABC_ligand_binding-like"/>
    <property type="match status" value="1"/>
</dbReference>
<organism evidence="5 6">
    <name type="scientific">Desulfovibrio psychrotolerans</name>
    <dbReference type="NCBI Taxonomy" id="415242"/>
    <lineage>
        <taxon>Bacteria</taxon>
        <taxon>Pseudomonadati</taxon>
        <taxon>Thermodesulfobacteriota</taxon>
        <taxon>Desulfovibrionia</taxon>
        <taxon>Desulfovibrionales</taxon>
        <taxon>Desulfovibrionaceae</taxon>
        <taxon>Desulfovibrio</taxon>
    </lineage>
</organism>
<dbReference type="EMBL" id="BLVP01000008">
    <property type="protein sequence ID" value="GFM37516.1"/>
    <property type="molecule type" value="Genomic_DNA"/>
</dbReference>
<comment type="caution">
    <text evidence="5">The sequence shown here is derived from an EMBL/GenBank/DDBJ whole genome shotgun (WGS) entry which is preliminary data.</text>
</comment>
<dbReference type="Pfam" id="PF13458">
    <property type="entry name" value="Peripla_BP_6"/>
    <property type="match status" value="1"/>
</dbReference>
<reference evidence="5 6" key="1">
    <citation type="submission" date="2020-05" db="EMBL/GenBank/DDBJ databases">
        <title>Draft genome sequence of Desulfovibrio psychrotolerans JS1T.</title>
        <authorList>
            <person name="Ueno A."/>
            <person name="Tamazawa S."/>
            <person name="Tamamura S."/>
            <person name="Murakami T."/>
            <person name="Kiyama T."/>
            <person name="Inomata H."/>
            <person name="Amano Y."/>
            <person name="Miyakawa K."/>
            <person name="Tamaki H."/>
            <person name="Naganuma T."/>
            <person name="Kaneko K."/>
        </authorList>
    </citation>
    <scope>NUCLEOTIDE SEQUENCE [LARGE SCALE GENOMIC DNA]</scope>
    <source>
        <strain evidence="5 6">JS1</strain>
    </source>
</reference>
<keyword evidence="2 3" id="KW-0732">Signal</keyword>
<feature type="chain" id="PRO_5029644034" evidence="3">
    <location>
        <begin position="25"/>
        <end position="413"/>
    </location>
</feature>